<organism evidence="2">
    <name type="scientific">Zea mays</name>
    <name type="common">Maize</name>
    <dbReference type="NCBI Taxonomy" id="4577"/>
    <lineage>
        <taxon>Eukaryota</taxon>
        <taxon>Viridiplantae</taxon>
        <taxon>Streptophyta</taxon>
        <taxon>Embryophyta</taxon>
        <taxon>Tracheophyta</taxon>
        <taxon>Spermatophyta</taxon>
        <taxon>Magnoliopsida</taxon>
        <taxon>Liliopsida</taxon>
        <taxon>Poales</taxon>
        <taxon>Poaceae</taxon>
        <taxon>PACMAD clade</taxon>
        <taxon>Panicoideae</taxon>
        <taxon>Andropogonodae</taxon>
        <taxon>Andropogoneae</taxon>
        <taxon>Tripsacinae</taxon>
        <taxon>Zea</taxon>
    </lineage>
</organism>
<keyword evidence="1" id="KW-0812">Transmembrane</keyword>
<accession>C0P8Y0</accession>
<evidence type="ECO:0000313" key="2">
    <source>
        <dbReference type="EMBL" id="ACN30625.1"/>
    </source>
</evidence>
<evidence type="ECO:0000256" key="1">
    <source>
        <dbReference type="SAM" id="Phobius"/>
    </source>
</evidence>
<keyword evidence="1" id="KW-1133">Transmembrane helix</keyword>
<reference evidence="2" key="1">
    <citation type="journal article" date="2009" name="PLoS Genet.">
        <title>Sequencing, mapping, and analysis of 27,455 maize full-length cDNAs.</title>
        <authorList>
            <person name="Soderlund C."/>
            <person name="Descour A."/>
            <person name="Kudrna D."/>
            <person name="Bomhoff M."/>
            <person name="Boyd L."/>
            <person name="Currie J."/>
            <person name="Angelova A."/>
            <person name="Collura K."/>
            <person name="Wissotski M."/>
            <person name="Ashley E."/>
            <person name="Morrow D."/>
            <person name="Fernandes J."/>
            <person name="Walbot V."/>
            <person name="Yu Y."/>
        </authorList>
    </citation>
    <scope>NUCLEOTIDE SEQUENCE</scope>
    <source>
        <strain evidence="2">B73</strain>
    </source>
</reference>
<keyword evidence="1" id="KW-0472">Membrane</keyword>
<name>C0P8Y0_MAIZE</name>
<sequence length="112" mass="12557">MTHNYAYIEKGRKDQLSPSPSATSAMLTARALCALLPTHLMAYVFFFSLTLQVPTLLDLCLLGVRVFFYPPASCTSPTGPHHSYPLTSKTYVFPTPRSTVTQMQRLFYCCRA</sequence>
<feature type="transmembrane region" description="Helical" evidence="1">
    <location>
        <begin position="40"/>
        <end position="64"/>
    </location>
</feature>
<proteinExistence type="evidence at transcript level"/>
<dbReference type="AlphaFoldDB" id="C0P8Y0"/>
<dbReference type="EMBL" id="BT064749">
    <property type="protein sequence ID" value="ACN30625.1"/>
    <property type="molecule type" value="mRNA"/>
</dbReference>
<protein>
    <submittedName>
        <fullName evidence="2">Uncharacterized protein</fullName>
    </submittedName>
</protein>